<keyword evidence="1" id="KW-0732">Signal</keyword>
<accession>A0A162PD07</accession>
<name>A0A162PD07_9FLAO</name>
<gene>
    <name evidence="2" type="ORF">FBFR_00155</name>
</gene>
<evidence type="ECO:0000256" key="1">
    <source>
        <dbReference type="SAM" id="SignalP"/>
    </source>
</evidence>
<protein>
    <submittedName>
        <fullName evidence="2">Uncharacterized protein</fullName>
    </submittedName>
</protein>
<dbReference type="AlphaFoldDB" id="A0A162PD07"/>
<feature type="signal peptide" evidence="1">
    <location>
        <begin position="1"/>
        <end position="18"/>
    </location>
</feature>
<evidence type="ECO:0000313" key="3">
    <source>
        <dbReference type="Proteomes" id="UP000077164"/>
    </source>
</evidence>
<dbReference type="RefSeq" id="WP_066075297.1">
    <property type="nucleotide sequence ID" value="NZ_FRDK01000001.1"/>
</dbReference>
<proteinExistence type="predicted"/>
<reference evidence="2 3" key="1">
    <citation type="submission" date="2016-03" db="EMBL/GenBank/DDBJ databases">
        <title>Draft genome sequence of Flavobacterium fryxellicola DSM 16209.</title>
        <authorList>
            <person name="Shin S.-K."/>
            <person name="Yi H."/>
        </authorList>
    </citation>
    <scope>NUCLEOTIDE SEQUENCE [LARGE SCALE GENOMIC DNA]</scope>
    <source>
        <strain evidence="2 3">DSM 16209</strain>
    </source>
</reference>
<feature type="chain" id="PRO_5007838239" evidence="1">
    <location>
        <begin position="19"/>
        <end position="122"/>
    </location>
</feature>
<comment type="caution">
    <text evidence="2">The sequence shown here is derived from an EMBL/GenBank/DDBJ whole genome shotgun (WGS) entry which is preliminary data.</text>
</comment>
<organism evidence="2 3">
    <name type="scientific">Flavobacterium fryxellicola</name>
    <dbReference type="NCBI Taxonomy" id="249352"/>
    <lineage>
        <taxon>Bacteria</taxon>
        <taxon>Pseudomonadati</taxon>
        <taxon>Bacteroidota</taxon>
        <taxon>Flavobacteriia</taxon>
        <taxon>Flavobacteriales</taxon>
        <taxon>Flavobacteriaceae</taxon>
        <taxon>Flavobacterium</taxon>
    </lineage>
</organism>
<dbReference type="OrthoDB" id="1376821at2"/>
<sequence length="122" mass="14540">MKNLVTLFLLLLFGHVFSQKKPNDTIIFEFNNKFDAVIYRTHHGIKEISGFNILIGKRKIYFNTAVNSNFKLKNKTLKNIKNNIQLEQIIISDSPEKHYLFLILYKNRYYYADYLLRTVECN</sequence>
<dbReference type="EMBL" id="LVJE01000001">
    <property type="protein sequence ID" value="OAB31290.1"/>
    <property type="molecule type" value="Genomic_DNA"/>
</dbReference>
<evidence type="ECO:0000313" key="2">
    <source>
        <dbReference type="EMBL" id="OAB31290.1"/>
    </source>
</evidence>
<keyword evidence="3" id="KW-1185">Reference proteome</keyword>
<dbReference type="Proteomes" id="UP000077164">
    <property type="component" value="Unassembled WGS sequence"/>
</dbReference>